<name>A0A6N2VAL8_9BACT</name>
<dbReference type="OrthoDB" id="199207at2"/>
<dbReference type="AlphaFoldDB" id="A0A6N2VAL8"/>
<feature type="chain" id="PRO_5027105147" evidence="1">
    <location>
        <begin position="23"/>
        <end position="117"/>
    </location>
</feature>
<dbReference type="EMBL" id="CACRSS010000021">
    <property type="protein sequence ID" value="VYT26523.1"/>
    <property type="molecule type" value="Genomic_DNA"/>
</dbReference>
<organism evidence="2">
    <name type="scientific">Akkermansia muciniphila</name>
    <dbReference type="NCBI Taxonomy" id="239935"/>
    <lineage>
        <taxon>Bacteria</taxon>
        <taxon>Pseudomonadati</taxon>
        <taxon>Verrucomicrobiota</taxon>
        <taxon>Verrucomicrobiia</taxon>
        <taxon>Verrucomicrobiales</taxon>
        <taxon>Akkermansiaceae</taxon>
        <taxon>Akkermansia</taxon>
    </lineage>
</organism>
<dbReference type="RefSeq" id="WP_146018268.1">
    <property type="nucleotide sequence ID" value="NZ_CACRSS010000021.1"/>
</dbReference>
<reference evidence="2" key="1">
    <citation type="submission" date="2019-11" db="EMBL/GenBank/DDBJ databases">
        <authorList>
            <person name="Feng L."/>
        </authorList>
    </citation>
    <scope>NUCLEOTIDE SEQUENCE</scope>
    <source>
        <strain evidence="2">AMuciniphilaLFYP55</strain>
    </source>
</reference>
<proteinExistence type="predicted"/>
<evidence type="ECO:0000313" key="2">
    <source>
        <dbReference type="EMBL" id="VYT26523.1"/>
    </source>
</evidence>
<accession>A0A6N2VAL8</accession>
<sequence>MKRLLIMLSAVLCMALPPLSRAEMQQREPRQLAAAWQEVKKQISGDGQTIRVRDGARALELLEELGVFSVPEDGVKLSRGSLTITVTRGKKEDRVFYVLAVTEEDGTRREVKLVPAS</sequence>
<evidence type="ECO:0000256" key="1">
    <source>
        <dbReference type="SAM" id="SignalP"/>
    </source>
</evidence>
<feature type="signal peptide" evidence="1">
    <location>
        <begin position="1"/>
        <end position="22"/>
    </location>
</feature>
<protein>
    <submittedName>
        <fullName evidence="2">Uncharacterized protein</fullName>
    </submittedName>
</protein>
<gene>
    <name evidence="2" type="ORF">AMLFYP55_01383</name>
</gene>
<keyword evidence="1" id="KW-0732">Signal</keyword>